<dbReference type="InterPro" id="IPR052288">
    <property type="entry name" value="GH45_Enzymes"/>
</dbReference>
<dbReference type="Gene3D" id="2.40.40.10">
    <property type="entry name" value="RlpA-like domain"/>
    <property type="match status" value="1"/>
</dbReference>
<evidence type="ECO:0000256" key="7">
    <source>
        <dbReference type="ARBA" id="ARBA00023295"/>
    </source>
</evidence>
<keyword evidence="5" id="KW-0136">Cellulose degradation</keyword>
<dbReference type="EC" id="3.2.1.4" evidence="3"/>
<feature type="domain" description="Glycosyl hydrolases family 45 active site" evidence="11">
    <location>
        <begin position="169"/>
        <end position="324"/>
    </location>
</feature>
<sequence length="730" mass="77828">MPLSVVAIVFFIARARAQIGCCFFSPEVVVGDQWCASCEVWAETGNFCAESAENCGGCGHTWCVDGVATADGSDDDVMKGDDDDVLATLAPVTPSPAPTIVATPGCCFVPEEKDRCSRCEIWAEAGNYCAESPENCATCEHIWCDADGTTILDGSADEIVPGQWYNATYTTGYWDCCKPSCSWPSKGNVDYPVRMCEAETGLTLSNPNTESVCDDGTAASCSDNIPFTIHENLTMGFAAAAVGGISGLNGDENCGQCFELKWTDDIHTDSQGNTWGGAHPDIVGKSHVIQVTNIGYDVTGDHSFDLQIPGAGQGIFDTGCVIQFPGYSKGDFDCAFCHPVFRSYLSTENNEVVTTSGDVNYGGCDTIDGCARLPEELQPGCEWRYSPLYRWLADGGQSNNPFVLFRRVQCPEDLVAITGTTPLDDANYPLHTYFNSTPAPSRAPSRKVFIESAPSSAPSSDKVSIEPAPPSRAPSSDKVSIEPAPPSRAPSSSGVSIEPAPTGGRNCSDSKGWHKTGDTAKDCDWVASFVPTRCAVKGEDGESETFAYTSCPETCGTCSQTACEGDSASWYLGDTPSRDCTWVHAAAGPRCHKKAADGTYGFEACSWACGACSYDGCEDDEKWTKNGEPSKDCSWVAEAKGNRCIVIGDDGNYAYQSCRAACHACFVATQGSVTDDNCTNDDTWHKAGDTAKDCDWATSRVSSFVPKRCLVKGEDDRWGFEGCSVACGTC</sequence>
<evidence type="ECO:0000256" key="3">
    <source>
        <dbReference type="ARBA" id="ARBA00012601"/>
    </source>
</evidence>
<dbReference type="PANTHER" id="PTHR39730:SF1">
    <property type="entry name" value="ENDOGLUCANASE 1"/>
    <property type="match status" value="1"/>
</dbReference>
<dbReference type="InterPro" id="IPR000334">
    <property type="entry name" value="Glyco_hydro_45"/>
</dbReference>
<feature type="region of interest" description="Disordered" evidence="9">
    <location>
        <begin position="451"/>
        <end position="513"/>
    </location>
</feature>
<dbReference type="InterPro" id="IPR036908">
    <property type="entry name" value="RlpA-like_sf"/>
</dbReference>
<reference evidence="12" key="1">
    <citation type="submission" date="2023-01" db="EMBL/GenBank/DDBJ databases">
        <title>Metagenome sequencing of chrysophaentin producing Chrysophaeum taylorii.</title>
        <authorList>
            <person name="Davison J."/>
            <person name="Bewley C."/>
        </authorList>
    </citation>
    <scope>NUCLEOTIDE SEQUENCE</scope>
    <source>
        <strain evidence="12">NIES-1699</strain>
    </source>
</reference>
<dbReference type="GO" id="GO:0030245">
    <property type="term" value="P:cellulose catabolic process"/>
    <property type="evidence" value="ECO:0007669"/>
    <property type="project" value="UniProtKB-KW"/>
</dbReference>
<organism evidence="12 13">
    <name type="scientific">Chrysophaeum taylorii</name>
    <dbReference type="NCBI Taxonomy" id="2483200"/>
    <lineage>
        <taxon>Eukaryota</taxon>
        <taxon>Sar</taxon>
        <taxon>Stramenopiles</taxon>
        <taxon>Ochrophyta</taxon>
        <taxon>Pelagophyceae</taxon>
        <taxon>Pelagomonadales</taxon>
        <taxon>Pelagomonadaceae</taxon>
        <taxon>Chrysophaeum</taxon>
    </lineage>
</organism>
<feature type="chain" id="PRO_5042201404" description="cellulase" evidence="10">
    <location>
        <begin position="18"/>
        <end position="730"/>
    </location>
</feature>
<gene>
    <name evidence="12" type="ORF">CTAYLR_003220</name>
</gene>
<dbReference type="GO" id="GO:0008810">
    <property type="term" value="F:cellulase activity"/>
    <property type="evidence" value="ECO:0007669"/>
    <property type="project" value="UniProtKB-EC"/>
</dbReference>
<proteinExistence type="inferred from homology"/>
<evidence type="ECO:0000313" key="12">
    <source>
        <dbReference type="EMBL" id="KAJ8601224.1"/>
    </source>
</evidence>
<evidence type="ECO:0000256" key="6">
    <source>
        <dbReference type="ARBA" id="ARBA00023277"/>
    </source>
</evidence>
<comment type="catalytic activity">
    <reaction evidence="1">
        <text>Endohydrolysis of (1-&gt;4)-beta-D-glucosidic linkages in cellulose, lichenin and cereal beta-D-glucans.</text>
        <dbReference type="EC" id="3.2.1.4"/>
    </reaction>
</comment>
<protein>
    <recommendedName>
        <fullName evidence="3">cellulase</fullName>
        <ecNumber evidence="3">3.2.1.4</ecNumber>
    </recommendedName>
</protein>
<evidence type="ECO:0000256" key="2">
    <source>
        <dbReference type="ARBA" id="ARBA00007793"/>
    </source>
</evidence>
<accession>A0AAD7UB67</accession>
<feature type="domain" description="Glycosyl hydrolases family 45 active site" evidence="11">
    <location>
        <begin position="357"/>
        <end position="419"/>
    </location>
</feature>
<evidence type="ECO:0000313" key="13">
    <source>
        <dbReference type="Proteomes" id="UP001230188"/>
    </source>
</evidence>
<feature type="compositionally biased region" description="Polar residues" evidence="9">
    <location>
        <begin position="453"/>
        <end position="462"/>
    </location>
</feature>
<comment type="similarity">
    <text evidence="2">Belongs to the glycosyl hydrolase 45 (cellulase K) family.</text>
</comment>
<keyword evidence="7" id="KW-0326">Glycosidase</keyword>
<keyword evidence="8" id="KW-0624">Polysaccharide degradation</keyword>
<feature type="signal peptide" evidence="10">
    <location>
        <begin position="1"/>
        <end position="17"/>
    </location>
</feature>
<evidence type="ECO:0000256" key="5">
    <source>
        <dbReference type="ARBA" id="ARBA00023001"/>
    </source>
</evidence>
<keyword evidence="10" id="KW-0732">Signal</keyword>
<evidence type="ECO:0000256" key="1">
    <source>
        <dbReference type="ARBA" id="ARBA00000966"/>
    </source>
</evidence>
<evidence type="ECO:0000256" key="10">
    <source>
        <dbReference type="SAM" id="SignalP"/>
    </source>
</evidence>
<dbReference type="Pfam" id="PF02015">
    <property type="entry name" value="Glyco_hydro_45"/>
    <property type="match status" value="2"/>
</dbReference>
<comment type="caution">
    <text evidence="12">The sequence shown here is derived from an EMBL/GenBank/DDBJ whole genome shotgun (WGS) entry which is preliminary data.</text>
</comment>
<keyword evidence="4" id="KW-0378">Hydrolase</keyword>
<dbReference type="PANTHER" id="PTHR39730">
    <property type="entry name" value="ENDOGLUCANASE 1"/>
    <property type="match status" value="1"/>
</dbReference>
<dbReference type="SUPFAM" id="SSF50685">
    <property type="entry name" value="Barwin-like endoglucanases"/>
    <property type="match status" value="1"/>
</dbReference>
<evidence type="ECO:0000256" key="8">
    <source>
        <dbReference type="ARBA" id="ARBA00023326"/>
    </source>
</evidence>
<evidence type="ECO:0000256" key="4">
    <source>
        <dbReference type="ARBA" id="ARBA00022801"/>
    </source>
</evidence>
<dbReference type="AlphaFoldDB" id="A0AAD7UB67"/>
<keyword evidence="6" id="KW-0119">Carbohydrate metabolism</keyword>
<dbReference type="Proteomes" id="UP001230188">
    <property type="component" value="Unassembled WGS sequence"/>
</dbReference>
<name>A0AAD7UB67_9STRA</name>
<evidence type="ECO:0000259" key="11">
    <source>
        <dbReference type="Pfam" id="PF02015"/>
    </source>
</evidence>
<dbReference type="EMBL" id="JAQMWT010000443">
    <property type="protein sequence ID" value="KAJ8601224.1"/>
    <property type="molecule type" value="Genomic_DNA"/>
</dbReference>
<evidence type="ECO:0000256" key="9">
    <source>
        <dbReference type="SAM" id="MobiDB-lite"/>
    </source>
</evidence>
<keyword evidence="13" id="KW-1185">Reference proteome</keyword>